<dbReference type="AlphaFoldDB" id="G9WIR4"/>
<evidence type="ECO:0000256" key="2">
    <source>
        <dbReference type="ARBA" id="ARBA00022448"/>
    </source>
</evidence>
<protein>
    <submittedName>
        <fullName evidence="6">Nitrous oxide reductase maturation protein</fullName>
    </submittedName>
</protein>
<evidence type="ECO:0000313" key="6">
    <source>
        <dbReference type="EMBL" id="EHN58203.1"/>
    </source>
</evidence>
<dbReference type="eggNOG" id="COG1131">
    <property type="taxonomic scope" value="Bacteria"/>
</dbReference>
<keyword evidence="4" id="KW-0067">ATP-binding</keyword>
<evidence type="ECO:0000256" key="1">
    <source>
        <dbReference type="ARBA" id="ARBA00005417"/>
    </source>
</evidence>
<evidence type="ECO:0000256" key="3">
    <source>
        <dbReference type="ARBA" id="ARBA00022741"/>
    </source>
</evidence>
<dbReference type="GO" id="GO:0016887">
    <property type="term" value="F:ATP hydrolysis activity"/>
    <property type="evidence" value="ECO:0007669"/>
    <property type="project" value="InterPro"/>
</dbReference>
<reference evidence="6 7" key="1">
    <citation type="journal article" date="2012" name="PLoS ONE">
        <title>Functional divergence in the genus oenococcus as predicted by genome sequencing of the newly-described species, Oenococcus kitaharae.</title>
        <authorList>
            <person name="Borneman A.R."/>
            <person name="McCarthy J.M."/>
            <person name="Chambers P.J."/>
            <person name="Bartowsky E.J."/>
        </authorList>
    </citation>
    <scope>NUCLEOTIDE SEQUENCE [LARGE SCALE GENOMIC DNA]</scope>
    <source>
        <strain evidence="7">DSM17330</strain>
    </source>
</reference>
<dbReference type="GO" id="GO:0005524">
    <property type="term" value="F:ATP binding"/>
    <property type="evidence" value="ECO:0007669"/>
    <property type="project" value="UniProtKB-KW"/>
</dbReference>
<sequence>MIKISQLDKSFKNKGSRQEVLKQIDLDFQPGQIIGLVAPNGTGKSTLINLIMGYLRPTAGTIEIDGARYKNEGQRVKIHHKIVTLPDQFDLEPALSGLDHLKLYTGAYGHDKDRVTKIIDQLNMSGYVKKAVSSYSLGMRQRLVFAMVLAADADYLMLDEVMNGLDLNNVELLSDILRALRDSGKTLIIASHILANLQSIADRIIFLHHGKVVLDSIQQQDEQLFVKADLTDTELAKLPDVLSHHAINSVGYRRLFPVSTQGYDYVIREIKKISPAEISFGTRNLEDYYWKFFGQEQSAV</sequence>
<dbReference type="InterPro" id="IPR003439">
    <property type="entry name" value="ABC_transporter-like_ATP-bd"/>
</dbReference>
<dbReference type="PANTHER" id="PTHR42711:SF5">
    <property type="entry name" value="ABC TRANSPORTER ATP-BINDING PROTEIN NATA"/>
    <property type="match status" value="1"/>
</dbReference>
<dbReference type="PANTHER" id="PTHR42711">
    <property type="entry name" value="ABC TRANSPORTER ATP-BINDING PROTEIN"/>
    <property type="match status" value="1"/>
</dbReference>
<dbReference type="InterPro" id="IPR017871">
    <property type="entry name" value="ABC_transporter-like_CS"/>
</dbReference>
<dbReference type="PATRIC" id="fig|1045004.4.peg.75"/>
<dbReference type="PROSITE" id="PS50893">
    <property type="entry name" value="ABC_TRANSPORTER_2"/>
    <property type="match status" value="1"/>
</dbReference>
<dbReference type="RefSeq" id="WP_007744316.1">
    <property type="nucleotide sequence ID" value="NZ_CM001398.1"/>
</dbReference>
<evidence type="ECO:0000259" key="5">
    <source>
        <dbReference type="PROSITE" id="PS50893"/>
    </source>
</evidence>
<keyword evidence="3" id="KW-0547">Nucleotide-binding</keyword>
<evidence type="ECO:0000256" key="4">
    <source>
        <dbReference type="ARBA" id="ARBA00022840"/>
    </source>
</evidence>
<evidence type="ECO:0000313" key="7">
    <source>
        <dbReference type="Proteomes" id="UP000004959"/>
    </source>
</evidence>
<dbReference type="HOGENOM" id="CLU_000604_1_2_9"/>
<dbReference type="CDD" id="cd03230">
    <property type="entry name" value="ABC_DR_subfamily_A"/>
    <property type="match status" value="1"/>
</dbReference>
<feature type="domain" description="ABC transporter" evidence="5">
    <location>
        <begin position="2"/>
        <end position="234"/>
    </location>
</feature>
<keyword evidence="2" id="KW-0813">Transport</keyword>
<proteinExistence type="inferred from homology"/>
<organism evidence="6 7">
    <name type="scientific">Oenococcus kitaharae DSM 17330</name>
    <dbReference type="NCBI Taxonomy" id="1045004"/>
    <lineage>
        <taxon>Bacteria</taxon>
        <taxon>Bacillati</taxon>
        <taxon>Bacillota</taxon>
        <taxon>Bacilli</taxon>
        <taxon>Lactobacillales</taxon>
        <taxon>Lactobacillaceae</taxon>
        <taxon>Oenococcus</taxon>
    </lineage>
</organism>
<dbReference type="SUPFAM" id="SSF52540">
    <property type="entry name" value="P-loop containing nucleoside triphosphate hydrolases"/>
    <property type="match status" value="1"/>
</dbReference>
<dbReference type="STRING" id="336988.NT96_03580"/>
<dbReference type="Pfam" id="PF00005">
    <property type="entry name" value="ABC_tran"/>
    <property type="match status" value="1"/>
</dbReference>
<dbReference type="SMART" id="SM00382">
    <property type="entry name" value="AAA"/>
    <property type="match status" value="1"/>
</dbReference>
<keyword evidence="7" id="KW-1185">Reference proteome</keyword>
<dbReference type="InterPro" id="IPR003593">
    <property type="entry name" value="AAA+_ATPase"/>
</dbReference>
<comment type="caution">
    <text evidence="6">The sequence shown here is derived from an EMBL/GenBank/DDBJ whole genome shotgun (WGS) entry which is preliminary data.</text>
</comment>
<dbReference type="InterPro" id="IPR050763">
    <property type="entry name" value="ABC_transporter_ATP-binding"/>
</dbReference>
<accession>G9WIR4</accession>
<dbReference type="PROSITE" id="PS00211">
    <property type="entry name" value="ABC_TRANSPORTER_1"/>
    <property type="match status" value="1"/>
</dbReference>
<dbReference type="InterPro" id="IPR027417">
    <property type="entry name" value="P-loop_NTPase"/>
</dbReference>
<gene>
    <name evidence="6" type="ORF">OKIT_0074</name>
</gene>
<comment type="similarity">
    <text evidence="1">Belongs to the ABC transporter superfamily.</text>
</comment>
<dbReference type="EMBL" id="AFVZ01000001">
    <property type="protein sequence ID" value="EHN58203.1"/>
    <property type="molecule type" value="Genomic_DNA"/>
</dbReference>
<dbReference type="OrthoDB" id="2365508at2"/>
<dbReference type="Gene3D" id="3.40.50.300">
    <property type="entry name" value="P-loop containing nucleotide triphosphate hydrolases"/>
    <property type="match status" value="1"/>
</dbReference>
<name>G9WIR4_9LACO</name>
<dbReference type="Proteomes" id="UP000004959">
    <property type="component" value="Chromosome"/>
</dbReference>